<dbReference type="AlphaFoldDB" id="A0A6J6EBB2"/>
<dbReference type="EMBL" id="CAEZTS010000035">
    <property type="protein sequence ID" value="CAB4573661.1"/>
    <property type="molecule type" value="Genomic_DNA"/>
</dbReference>
<sequence>MGAPTVCVGVSKMTAGLGMPVDVFDRTGVTRKAYVVPVVKPVTTCVNNVVVAPVGAPAVAVAGVNVAVDNPQLIEQYSTR</sequence>
<reference evidence="1" key="1">
    <citation type="submission" date="2020-05" db="EMBL/GenBank/DDBJ databases">
        <authorList>
            <person name="Chiriac C."/>
            <person name="Salcher M."/>
            <person name="Ghai R."/>
            <person name="Kavagutti S V."/>
        </authorList>
    </citation>
    <scope>NUCLEOTIDE SEQUENCE</scope>
</reference>
<protein>
    <submittedName>
        <fullName evidence="1">Unannotated protein</fullName>
    </submittedName>
</protein>
<accession>A0A6J6EBB2</accession>
<evidence type="ECO:0000313" key="1">
    <source>
        <dbReference type="EMBL" id="CAB4573661.1"/>
    </source>
</evidence>
<name>A0A6J6EBB2_9ZZZZ</name>
<proteinExistence type="predicted"/>
<gene>
    <name evidence="1" type="ORF">UFOPK1722_00552</name>
</gene>
<organism evidence="1">
    <name type="scientific">freshwater metagenome</name>
    <dbReference type="NCBI Taxonomy" id="449393"/>
    <lineage>
        <taxon>unclassified sequences</taxon>
        <taxon>metagenomes</taxon>
        <taxon>ecological metagenomes</taxon>
    </lineage>
</organism>